<comment type="caution">
    <text evidence="1">The sequence shown here is derived from an EMBL/GenBank/DDBJ whole genome shotgun (WGS) entry which is preliminary data.</text>
</comment>
<reference evidence="1 2" key="1">
    <citation type="journal article" date="2022" name="Nat. Plants">
        <title>Genomes of leafy and leafless Platanthera orchids illuminate the evolution of mycoheterotrophy.</title>
        <authorList>
            <person name="Li M.H."/>
            <person name="Liu K.W."/>
            <person name="Li Z."/>
            <person name="Lu H.C."/>
            <person name="Ye Q.L."/>
            <person name="Zhang D."/>
            <person name="Wang J.Y."/>
            <person name="Li Y.F."/>
            <person name="Zhong Z.M."/>
            <person name="Liu X."/>
            <person name="Yu X."/>
            <person name="Liu D.K."/>
            <person name="Tu X.D."/>
            <person name="Liu B."/>
            <person name="Hao Y."/>
            <person name="Liao X.Y."/>
            <person name="Jiang Y.T."/>
            <person name="Sun W.H."/>
            <person name="Chen J."/>
            <person name="Chen Y.Q."/>
            <person name="Ai Y."/>
            <person name="Zhai J.W."/>
            <person name="Wu S.S."/>
            <person name="Zhou Z."/>
            <person name="Hsiao Y.Y."/>
            <person name="Wu W.L."/>
            <person name="Chen Y.Y."/>
            <person name="Lin Y.F."/>
            <person name="Hsu J.L."/>
            <person name="Li C.Y."/>
            <person name="Wang Z.W."/>
            <person name="Zhao X."/>
            <person name="Zhong W.Y."/>
            <person name="Ma X.K."/>
            <person name="Ma L."/>
            <person name="Huang J."/>
            <person name="Chen G.Z."/>
            <person name="Huang M.Z."/>
            <person name="Huang L."/>
            <person name="Peng D.H."/>
            <person name="Luo Y.B."/>
            <person name="Zou S.Q."/>
            <person name="Chen S.P."/>
            <person name="Lan S."/>
            <person name="Tsai W.C."/>
            <person name="Van de Peer Y."/>
            <person name="Liu Z.J."/>
        </authorList>
    </citation>
    <scope>NUCLEOTIDE SEQUENCE [LARGE SCALE GENOMIC DNA]</scope>
    <source>
        <strain evidence="1">Lor288</strain>
    </source>
</reference>
<gene>
    <name evidence="1" type="ORF">KSP40_PGU011989</name>
</gene>
<sequence length="193" mass="21621">MKDRPDLRFDGGIRDMIEYFQITLFQCTKKIDCTKSLFQRPCPERPRTAPGRRCSLPLVVGPGNARACPLAHAKTVGRVYPSPSPSGLAPPQIKGSPLSHVVCNDIVRVCPPRGCLGRRLVLHRHNQKTVSRVHPSPSSTELAPPRIEGAPFFPAVGHYNQRHPPVRISIFVWPASYDVTGYWIMHFPWKVSN</sequence>
<dbReference type="Proteomes" id="UP001412067">
    <property type="component" value="Unassembled WGS sequence"/>
</dbReference>
<protein>
    <submittedName>
        <fullName evidence="1">Uncharacterized protein</fullName>
    </submittedName>
</protein>
<dbReference type="EMBL" id="JBBWWR010000012">
    <property type="protein sequence ID" value="KAK8959110.1"/>
    <property type="molecule type" value="Genomic_DNA"/>
</dbReference>
<evidence type="ECO:0000313" key="1">
    <source>
        <dbReference type="EMBL" id="KAK8959110.1"/>
    </source>
</evidence>
<name>A0ABR2M4P4_9ASPA</name>
<organism evidence="1 2">
    <name type="scientific">Platanthera guangdongensis</name>
    <dbReference type="NCBI Taxonomy" id="2320717"/>
    <lineage>
        <taxon>Eukaryota</taxon>
        <taxon>Viridiplantae</taxon>
        <taxon>Streptophyta</taxon>
        <taxon>Embryophyta</taxon>
        <taxon>Tracheophyta</taxon>
        <taxon>Spermatophyta</taxon>
        <taxon>Magnoliopsida</taxon>
        <taxon>Liliopsida</taxon>
        <taxon>Asparagales</taxon>
        <taxon>Orchidaceae</taxon>
        <taxon>Orchidoideae</taxon>
        <taxon>Orchideae</taxon>
        <taxon>Orchidinae</taxon>
        <taxon>Platanthera</taxon>
    </lineage>
</organism>
<keyword evidence="2" id="KW-1185">Reference proteome</keyword>
<proteinExistence type="predicted"/>
<evidence type="ECO:0000313" key="2">
    <source>
        <dbReference type="Proteomes" id="UP001412067"/>
    </source>
</evidence>
<accession>A0ABR2M4P4</accession>